<keyword evidence="2" id="KW-1185">Reference proteome</keyword>
<name>A0A9R1C867_9BACT</name>
<dbReference type="GeneID" id="72468728"/>
<dbReference type="EMBL" id="BPUB01000001">
    <property type="protein sequence ID" value="GJG57823.1"/>
    <property type="molecule type" value="Genomic_DNA"/>
</dbReference>
<proteinExistence type="predicted"/>
<gene>
    <name evidence="1" type="ORF">PRLR5076_06740</name>
</gene>
<reference evidence="1" key="1">
    <citation type="journal article" date="2022" name="Int. J. Syst. Evol. Microbiol.">
        <title>Prevotella lacticifex sp. nov., isolated from the rumen of cows.</title>
        <authorList>
            <person name="Shinkai T."/>
            <person name="Ikeyama N."/>
            <person name="Kumagai M."/>
            <person name="Ohmori H."/>
            <person name="Sakamoto M."/>
            <person name="Ohkuma M."/>
            <person name="Mitsumori M."/>
        </authorList>
    </citation>
    <scope>NUCLEOTIDE SEQUENCE</scope>
    <source>
        <strain evidence="1">R5076</strain>
    </source>
</reference>
<evidence type="ECO:0000313" key="1">
    <source>
        <dbReference type="EMBL" id="GJG57823.1"/>
    </source>
</evidence>
<dbReference type="Proteomes" id="UP000825483">
    <property type="component" value="Unassembled WGS sequence"/>
</dbReference>
<evidence type="ECO:0000313" key="2">
    <source>
        <dbReference type="Proteomes" id="UP000825483"/>
    </source>
</evidence>
<comment type="caution">
    <text evidence="1">The sequence shown here is derived from an EMBL/GenBank/DDBJ whole genome shotgun (WGS) entry which is preliminary data.</text>
</comment>
<accession>A0A9R1C867</accession>
<dbReference type="RefSeq" id="WP_223930045.1">
    <property type="nucleotide sequence ID" value="NZ_BPTU01000004.1"/>
</dbReference>
<dbReference type="AlphaFoldDB" id="A0A9R1C867"/>
<organism evidence="1 2">
    <name type="scientific">Prevotella lacticifex</name>
    <dbReference type="NCBI Taxonomy" id="2854755"/>
    <lineage>
        <taxon>Bacteria</taxon>
        <taxon>Pseudomonadati</taxon>
        <taxon>Bacteroidota</taxon>
        <taxon>Bacteroidia</taxon>
        <taxon>Bacteroidales</taxon>
        <taxon>Prevotellaceae</taxon>
        <taxon>Prevotella</taxon>
    </lineage>
</organism>
<sequence length="660" mass="76794">MAKRIEISDDYIKSLPLTTNRIEVKVDREAFFSKYSIVSYSGQIGKKNIPYEYLSDTPCLSIAGIRARYEENKYPYVKFFVMTEKGKERVVIQSLQKYPSLRIMVDTLDSYPNEVQQRVFASLTINSLGKKRKNRMMYNNGSLYLCDDKNFLIPKSRKELVCLRIEVNVYMNLTAKTASFSNPRSIDDLKKHKYGVFQVGKDIGGEKWLGMSLKPVTFEGSIPKNVNLENYYIQRKRFSGNKNTVPYWPYNPENFYHGKLFAIWQVLESVNEAYSGIVEIKFFDYPVLYYNEYKSGNDMLAFMQEYLNGKSIVFENQFKADGAKKMIVEFKEKAQDLMDGKLLFPTSPKGTEMLLSLCEPKEDNAAQTNYSKSMQRMVRGSSALQHIVFHNNEKEDELGKSEVRRILIELVVKDSLANRVMPPSLRKGIKGWTFYRYKVKDGGVHGASLNVMENGKINFENFGTFNNDILGVSLSTFANEHFHFLHYQKINGFRDYKALTKDGNSYIIIDTDEIPILDVAEIDEGYGDIVNKGEKLSMFKRKKEAHKYLRGYIGFHLWETEGLDGEPYCSYSYISGNHPQNMQILHSGKMDKMPRARRIFILHEENPDTVKDDIHEIADMMRYGFGRWNEEMTYPFPFKYLYEYLDNECEICLSKHWDAF</sequence>
<protein>
    <submittedName>
        <fullName evidence="1">Uncharacterized protein</fullName>
    </submittedName>
</protein>